<proteinExistence type="predicted"/>
<organism evidence="1 2">
    <name type="scientific">Eoetvoesiella caeni</name>
    <dbReference type="NCBI Taxonomy" id="645616"/>
    <lineage>
        <taxon>Bacteria</taxon>
        <taxon>Pseudomonadati</taxon>
        <taxon>Pseudomonadota</taxon>
        <taxon>Betaproteobacteria</taxon>
        <taxon>Burkholderiales</taxon>
        <taxon>Alcaligenaceae</taxon>
        <taxon>Eoetvoesiella</taxon>
    </lineage>
</organism>
<protein>
    <submittedName>
        <fullName evidence="1">Uncharacterized protein</fullName>
    </submittedName>
</protein>
<comment type="caution">
    <text evidence="1">The sequence shown here is derived from an EMBL/GenBank/DDBJ whole genome shotgun (WGS) entry which is preliminary data.</text>
</comment>
<evidence type="ECO:0000313" key="1">
    <source>
        <dbReference type="EMBL" id="RBP40132.1"/>
    </source>
</evidence>
<evidence type="ECO:0000313" key="2">
    <source>
        <dbReference type="Proteomes" id="UP000253628"/>
    </source>
</evidence>
<dbReference type="EMBL" id="QNRQ01000004">
    <property type="protein sequence ID" value="RBP40132.1"/>
    <property type="molecule type" value="Genomic_DNA"/>
</dbReference>
<dbReference type="Proteomes" id="UP000253628">
    <property type="component" value="Unassembled WGS sequence"/>
</dbReference>
<dbReference type="AlphaFoldDB" id="A0A366HEC3"/>
<name>A0A366HEC3_9BURK</name>
<accession>A0A366HEC3</accession>
<reference evidence="1 2" key="1">
    <citation type="submission" date="2018-06" db="EMBL/GenBank/DDBJ databases">
        <title>Genomic Encyclopedia of Type Strains, Phase IV (KMG-IV): sequencing the most valuable type-strain genomes for metagenomic binning, comparative biology and taxonomic classification.</title>
        <authorList>
            <person name="Goeker M."/>
        </authorList>
    </citation>
    <scope>NUCLEOTIDE SEQUENCE [LARGE SCALE GENOMIC DNA]</scope>
    <source>
        <strain evidence="1 2">DSM 25520</strain>
    </source>
</reference>
<sequence>MSLLNYTTYTTYTYMSDAQERMLVRRALNQGSPVSLRESARNVVLGLEKVFLKLASYCRAAGKALAQARAHNAQITASKYA</sequence>
<gene>
    <name evidence="1" type="ORF">DFR37_104230</name>
</gene>
<keyword evidence="2" id="KW-1185">Reference proteome</keyword>
<dbReference type="RefSeq" id="WP_113933090.1">
    <property type="nucleotide sequence ID" value="NZ_JACCEU010000005.1"/>
</dbReference>